<reference evidence="2" key="1">
    <citation type="submission" date="2023-01" db="EMBL/GenBank/DDBJ databases">
        <title>Colletotrichum chrysophilum M932 genome sequence.</title>
        <authorList>
            <person name="Baroncelli R."/>
        </authorList>
    </citation>
    <scope>NUCLEOTIDE SEQUENCE</scope>
    <source>
        <strain evidence="2">M932</strain>
    </source>
</reference>
<evidence type="ECO:0000256" key="1">
    <source>
        <dbReference type="SAM" id="MobiDB-lite"/>
    </source>
</evidence>
<evidence type="ECO:0000313" key="3">
    <source>
        <dbReference type="Proteomes" id="UP001243330"/>
    </source>
</evidence>
<comment type="caution">
    <text evidence="2">The sequence shown here is derived from an EMBL/GenBank/DDBJ whole genome shotgun (WGS) entry which is preliminary data.</text>
</comment>
<feature type="region of interest" description="Disordered" evidence="1">
    <location>
        <begin position="1"/>
        <end position="20"/>
    </location>
</feature>
<name>A0AAD9E8N4_9PEZI</name>
<feature type="compositionally biased region" description="Basic and acidic residues" evidence="1">
    <location>
        <begin position="29"/>
        <end position="49"/>
    </location>
</feature>
<organism evidence="2 3">
    <name type="scientific">Colletotrichum chrysophilum</name>
    <dbReference type="NCBI Taxonomy" id="1836956"/>
    <lineage>
        <taxon>Eukaryota</taxon>
        <taxon>Fungi</taxon>
        <taxon>Dikarya</taxon>
        <taxon>Ascomycota</taxon>
        <taxon>Pezizomycotina</taxon>
        <taxon>Sordariomycetes</taxon>
        <taxon>Hypocreomycetidae</taxon>
        <taxon>Glomerellales</taxon>
        <taxon>Glomerellaceae</taxon>
        <taxon>Colletotrichum</taxon>
        <taxon>Colletotrichum gloeosporioides species complex</taxon>
    </lineage>
</organism>
<protein>
    <submittedName>
        <fullName evidence="2">Uncharacterized protein</fullName>
    </submittedName>
</protein>
<dbReference type="Proteomes" id="UP001243330">
    <property type="component" value="Unassembled WGS sequence"/>
</dbReference>
<accession>A0AAD9E8N4</accession>
<gene>
    <name evidence="2" type="ORF">CCHR01_18677</name>
</gene>
<proteinExistence type="predicted"/>
<keyword evidence="3" id="KW-1185">Reference proteome</keyword>
<dbReference type="AlphaFoldDB" id="A0AAD9E8N4"/>
<dbReference type="EMBL" id="JAQOWY010000781">
    <property type="protein sequence ID" value="KAK1838697.1"/>
    <property type="molecule type" value="Genomic_DNA"/>
</dbReference>
<sequence>MLYPLVGGDGASRKKWSSKRPVCEMCDEKQSNCKSDSDSDSALESRKTEPQTQAASISSVHSAACCALLCLVRPPASSAVGPTRSCHWLLLGPPKPDLGLEDEGHNRLKYCRPGFLEASAIIADMALALPPACSAQNDKMRLSSLLALGPPIVVIVVAVSFGPSMPPIHPVQYDDIRLNPTHTHTHSLPCVCSVACYRCRESV</sequence>
<evidence type="ECO:0000313" key="2">
    <source>
        <dbReference type="EMBL" id="KAK1838697.1"/>
    </source>
</evidence>
<feature type="region of interest" description="Disordered" evidence="1">
    <location>
        <begin position="29"/>
        <end position="54"/>
    </location>
</feature>